<keyword evidence="3" id="KW-0520">NAD</keyword>
<dbReference type="Gene3D" id="1.10.1040.10">
    <property type="entry name" value="N-(1-d-carboxylethyl)-l-norvaline Dehydrogenase, domain 2"/>
    <property type="match status" value="1"/>
</dbReference>
<dbReference type="InterPro" id="IPR006115">
    <property type="entry name" value="6PGDH_NADP-bd"/>
</dbReference>
<dbReference type="GO" id="GO:0050661">
    <property type="term" value="F:NADP binding"/>
    <property type="evidence" value="ECO:0007669"/>
    <property type="project" value="InterPro"/>
</dbReference>
<gene>
    <name evidence="7" type="ORF">EI42_05682</name>
</gene>
<dbReference type="Proteomes" id="UP000248806">
    <property type="component" value="Unassembled WGS sequence"/>
</dbReference>
<evidence type="ECO:0000256" key="2">
    <source>
        <dbReference type="ARBA" id="ARBA00023002"/>
    </source>
</evidence>
<evidence type="ECO:0000313" key="7">
    <source>
        <dbReference type="EMBL" id="PZW21027.1"/>
    </source>
</evidence>
<feature type="active site" evidence="4">
    <location>
        <position position="173"/>
    </location>
</feature>
<dbReference type="RefSeq" id="WP_111325924.1">
    <property type="nucleotide sequence ID" value="NZ_QKUF01000037.1"/>
</dbReference>
<evidence type="ECO:0000259" key="5">
    <source>
        <dbReference type="Pfam" id="PF03446"/>
    </source>
</evidence>
<dbReference type="GO" id="GO:0051287">
    <property type="term" value="F:NAD binding"/>
    <property type="evidence" value="ECO:0007669"/>
    <property type="project" value="InterPro"/>
</dbReference>
<dbReference type="Pfam" id="PF03446">
    <property type="entry name" value="NAD_binding_2"/>
    <property type="match status" value="1"/>
</dbReference>
<dbReference type="InterPro" id="IPR036291">
    <property type="entry name" value="NAD(P)-bd_dom_sf"/>
</dbReference>
<keyword evidence="2" id="KW-0560">Oxidoreductase</keyword>
<dbReference type="AlphaFoldDB" id="A0A326TVW6"/>
<dbReference type="Pfam" id="PF14833">
    <property type="entry name" value="NAD_binding_11"/>
    <property type="match status" value="1"/>
</dbReference>
<dbReference type="SUPFAM" id="SSF48179">
    <property type="entry name" value="6-phosphogluconate dehydrogenase C-terminal domain-like"/>
    <property type="match status" value="1"/>
</dbReference>
<feature type="domain" description="3-hydroxyisobutyrate dehydrogenase-like NAD-binding" evidence="6">
    <location>
        <begin position="167"/>
        <end position="272"/>
    </location>
</feature>
<dbReference type="PANTHER" id="PTHR43580">
    <property type="entry name" value="OXIDOREDUCTASE GLYR1-RELATED"/>
    <property type="match status" value="1"/>
</dbReference>
<dbReference type="EMBL" id="QKUF01000037">
    <property type="protein sequence ID" value="PZW21027.1"/>
    <property type="molecule type" value="Genomic_DNA"/>
</dbReference>
<feature type="domain" description="6-phosphogluconate dehydrogenase NADP-binding" evidence="5">
    <location>
        <begin position="4"/>
        <end position="156"/>
    </location>
</feature>
<evidence type="ECO:0000313" key="8">
    <source>
        <dbReference type="Proteomes" id="UP000248806"/>
    </source>
</evidence>
<proteinExistence type="inferred from homology"/>
<organism evidence="7 8">
    <name type="scientific">Thermosporothrix hazakensis</name>
    <dbReference type="NCBI Taxonomy" id="644383"/>
    <lineage>
        <taxon>Bacteria</taxon>
        <taxon>Bacillati</taxon>
        <taxon>Chloroflexota</taxon>
        <taxon>Ktedonobacteria</taxon>
        <taxon>Ktedonobacterales</taxon>
        <taxon>Thermosporotrichaceae</taxon>
        <taxon>Thermosporothrix</taxon>
    </lineage>
</organism>
<dbReference type="InterPro" id="IPR051265">
    <property type="entry name" value="HIBADH-related_NP60_sf"/>
</dbReference>
<evidence type="ECO:0000256" key="1">
    <source>
        <dbReference type="ARBA" id="ARBA00009080"/>
    </source>
</evidence>
<comment type="caution">
    <text evidence="7">The sequence shown here is derived from an EMBL/GenBank/DDBJ whole genome shotgun (WGS) entry which is preliminary data.</text>
</comment>
<dbReference type="SUPFAM" id="SSF51735">
    <property type="entry name" value="NAD(P)-binding Rossmann-fold domains"/>
    <property type="match status" value="1"/>
</dbReference>
<evidence type="ECO:0000259" key="6">
    <source>
        <dbReference type="Pfam" id="PF14833"/>
    </source>
</evidence>
<evidence type="ECO:0000256" key="4">
    <source>
        <dbReference type="PIRSR" id="PIRSR000103-1"/>
    </source>
</evidence>
<sequence>MNETIGCIGLGNLGLPLARNLLKAGYALRVYNRTASKAEPLVAQGAQQVSRPVDAVTSGGIVVTILWGDASVESIVTSEGFLEQLGPGGIHLAMSTISPEMTKKLAAMHAQHGSVYVEAPIFGGSEAAVAQRLWIPFAGPQRAKERVRPLLKAMGGQGIVDFGEEVGAATLVKLVGNFLIVSAGQSLREALSVAENNGVDPKAVLDMLTTAPTLFPSPIYQGHGKRIVEDTQAAPFRQSKIPLKDVSLFTKTAQQVELSTPIAHLLSDLLRSDEARA</sequence>
<dbReference type="Gene3D" id="3.40.50.720">
    <property type="entry name" value="NAD(P)-binding Rossmann-like Domain"/>
    <property type="match status" value="1"/>
</dbReference>
<keyword evidence="8" id="KW-1185">Reference proteome</keyword>
<dbReference type="InterPro" id="IPR029154">
    <property type="entry name" value="HIBADH-like_NADP-bd"/>
</dbReference>
<dbReference type="PANTHER" id="PTHR43580:SF2">
    <property type="entry name" value="CYTOKINE-LIKE NUCLEAR FACTOR N-PAC"/>
    <property type="match status" value="1"/>
</dbReference>
<dbReference type="InterPro" id="IPR015815">
    <property type="entry name" value="HIBADH-related"/>
</dbReference>
<dbReference type="InterPro" id="IPR008927">
    <property type="entry name" value="6-PGluconate_DH-like_C_sf"/>
</dbReference>
<dbReference type="PIRSF" id="PIRSF000103">
    <property type="entry name" value="HIBADH"/>
    <property type="match status" value="1"/>
</dbReference>
<name>A0A326TVW6_THEHA</name>
<protein>
    <submittedName>
        <fullName evidence="7">3-hydroxyisobutyrate dehydrogenase-like beta-hydroxyacid dehydrogenase</fullName>
    </submittedName>
</protein>
<dbReference type="GO" id="GO:0016491">
    <property type="term" value="F:oxidoreductase activity"/>
    <property type="evidence" value="ECO:0007669"/>
    <property type="project" value="UniProtKB-KW"/>
</dbReference>
<accession>A0A326TVW6</accession>
<dbReference type="InterPro" id="IPR013328">
    <property type="entry name" value="6PGD_dom2"/>
</dbReference>
<comment type="similarity">
    <text evidence="1">Belongs to the HIBADH-related family.</text>
</comment>
<reference evidence="7 8" key="1">
    <citation type="submission" date="2018-06" db="EMBL/GenBank/DDBJ databases">
        <title>Genomic Encyclopedia of Archaeal and Bacterial Type Strains, Phase II (KMG-II): from individual species to whole genera.</title>
        <authorList>
            <person name="Goeker M."/>
        </authorList>
    </citation>
    <scope>NUCLEOTIDE SEQUENCE [LARGE SCALE GENOMIC DNA]</scope>
    <source>
        <strain evidence="7 8">ATCC BAA-1881</strain>
    </source>
</reference>
<evidence type="ECO:0000256" key="3">
    <source>
        <dbReference type="ARBA" id="ARBA00023027"/>
    </source>
</evidence>